<feature type="transmembrane region" description="Helical" evidence="1">
    <location>
        <begin position="58"/>
        <end position="75"/>
    </location>
</feature>
<proteinExistence type="predicted"/>
<evidence type="ECO:0000313" key="3">
    <source>
        <dbReference type="Proteomes" id="UP000244893"/>
    </source>
</evidence>
<reference evidence="2 3" key="1">
    <citation type="submission" date="2018-05" db="EMBL/GenBank/DDBJ databases">
        <title>Amnibacterium sp. M8JJ-5, whole genome shotgun sequence.</title>
        <authorList>
            <person name="Tuo L."/>
        </authorList>
    </citation>
    <scope>NUCLEOTIDE SEQUENCE [LARGE SCALE GENOMIC DNA]</scope>
    <source>
        <strain evidence="2 3">M8JJ-5</strain>
    </source>
</reference>
<dbReference type="Proteomes" id="UP000244893">
    <property type="component" value="Unassembled WGS sequence"/>
</dbReference>
<keyword evidence="3" id="KW-1185">Reference proteome</keyword>
<name>A0A2V1HSN4_9MICO</name>
<feature type="transmembrane region" description="Helical" evidence="1">
    <location>
        <begin position="81"/>
        <end position="104"/>
    </location>
</feature>
<evidence type="ECO:0000256" key="1">
    <source>
        <dbReference type="SAM" id="Phobius"/>
    </source>
</evidence>
<dbReference type="AlphaFoldDB" id="A0A2V1HSN4"/>
<feature type="transmembrane region" description="Helical" evidence="1">
    <location>
        <begin position="33"/>
        <end position="51"/>
    </location>
</feature>
<keyword evidence="1" id="KW-1133">Transmembrane helix</keyword>
<gene>
    <name evidence="2" type="ORF">DDQ50_03525</name>
</gene>
<accession>A0A2V1HSN4</accession>
<feature type="transmembrane region" description="Helical" evidence="1">
    <location>
        <begin position="9"/>
        <end position="27"/>
    </location>
</feature>
<dbReference type="EMBL" id="QEOP01000001">
    <property type="protein sequence ID" value="PVZ95578.1"/>
    <property type="molecule type" value="Genomic_DNA"/>
</dbReference>
<protein>
    <submittedName>
        <fullName evidence="2">Uncharacterized protein</fullName>
    </submittedName>
</protein>
<dbReference type="InterPro" id="IPR046548">
    <property type="entry name" value="DUF6804"/>
</dbReference>
<comment type="caution">
    <text evidence="2">The sequence shown here is derived from an EMBL/GenBank/DDBJ whole genome shotgun (WGS) entry which is preliminary data.</text>
</comment>
<keyword evidence="1" id="KW-0812">Transmembrane</keyword>
<evidence type="ECO:0000313" key="2">
    <source>
        <dbReference type="EMBL" id="PVZ95578.1"/>
    </source>
</evidence>
<sequence length="114" mass="12109">MTQTRGRPAFLPAILCATALIAGIFVLGSDGYLIVRFAVAILALIVAVIAMQNTAWPWALPAVAVAIIWNPIYPFDFSGTLWAGAHVLAAAALLAIALLFRAPVDSAPAVRRRR</sequence>
<dbReference type="OrthoDB" id="5125716at2"/>
<organism evidence="2 3">
    <name type="scientific">Amnibacterium flavum</name>
    <dbReference type="NCBI Taxonomy" id="2173173"/>
    <lineage>
        <taxon>Bacteria</taxon>
        <taxon>Bacillati</taxon>
        <taxon>Actinomycetota</taxon>
        <taxon>Actinomycetes</taxon>
        <taxon>Micrococcales</taxon>
        <taxon>Microbacteriaceae</taxon>
        <taxon>Amnibacterium</taxon>
    </lineage>
</organism>
<dbReference type="RefSeq" id="WP_116755313.1">
    <property type="nucleotide sequence ID" value="NZ_JBHUEX010000001.1"/>
</dbReference>
<dbReference type="Pfam" id="PF20619">
    <property type="entry name" value="DUF6804"/>
    <property type="match status" value="1"/>
</dbReference>
<keyword evidence="1" id="KW-0472">Membrane</keyword>